<reference evidence="9 10" key="1">
    <citation type="submission" date="2021-01" db="EMBL/GenBank/DDBJ databases">
        <title>Genomic Encyclopedia of Type Strains, Phase IV (KMG-IV): sequencing the most valuable type-strain genomes for metagenomic binning, comparative biology and taxonomic classification.</title>
        <authorList>
            <person name="Goeker M."/>
        </authorList>
    </citation>
    <scope>NUCLEOTIDE SEQUENCE [LARGE SCALE GENOMIC DNA]</scope>
    <source>
        <strain evidence="9 10">DSM 23711</strain>
    </source>
</reference>
<dbReference type="Pfam" id="PF19300">
    <property type="entry name" value="BPD_transp_1_N"/>
    <property type="match status" value="1"/>
</dbReference>
<evidence type="ECO:0000313" key="9">
    <source>
        <dbReference type="EMBL" id="MBM7573041.1"/>
    </source>
</evidence>
<dbReference type="PROSITE" id="PS50928">
    <property type="entry name" value="ABC_TM1"/>
    <property type="match status" value="1"/>
</dbReference>
<comment type="similarity">
    <text evidence="7">Belongs to the binding-protein-dependent transport system permease family.</text>
</comment>
<dbReference type="Gene3D" id="1.10.3720.10">
    <property type="entry name" value="MetI-like"/>
    <property type="match status" value="1"/>
</dbReference>
<evidence type="ECO:0000256" key="3">
    <source>
        <dbReference type="ARBA" id="ARBA00022475"/>
    </source>
</evidence>
<dbReference type="SUPFAM" id="SSF161098">
    <property type="entry name" value="MetI-like"/>
    <property type="match status" value="1"/>
</dbReference>
<evidence type="ECO:0000256" key="5">
    <source>
        <dbReference type="ARBA" id="ARBA00022989"/>
    </source>
</evidence>
<dbReference type="PANTHER" id="PTHR43163:SF6">
    <property type="entry name" value="DIPEPTIDE TRANSPORT SYSTEM PERMEASE PROTEIN DPPB-RELATED"/>
    <property type="match status" value="1"/>
</dbReference>
<dbReference type="RefSeq" id="WP_204501708.1">
    <property type="nucleotide sequence ID" value="NZ_JAFBDR010000025.1"/>
</dbReference>
<evidence type="ECO:0000256" key="4">
    <source>
        <dbReference type="ARBA" id="ARBA00022692"/>
    </source>
</evidence>
<feature type="transmembrane region" description="Helical" evidence="7">
    <location>
        <begin position="134"/>
        <end position="157"/>
    </location>
</feature>
<keyword evidence="2 7" id="KW-0813">Transport</keyword>
<comment type="subcellular location">
    <subcellularLocation>
        <location evidence="1 7">Cell membrane</location>
        <topology evidence="1 7">Multi-pass membrane protein</topology>
    </subcellularLocation>
</comment>
<accession>A0ABS2N4G4</accession>
<evidence type="ECO:0000259" key="8">
    <source>
        <dbReference type="PROSITE" id="PS50928"/>
    </source>
</evidence>
<comment type="caution">
    <text evidence="9">The sequence shown here is derived from an EMBL/GenBank/DDBJ whole genome shotgun (WGS) entry which is preliminary data.</text>
</comment>
<keyword evidence="6 7" id="KW-0472">Membrane</keyword>
<keyword evidence="3" id="KW-1003">Cell membrane</keyword>
<feature type="transmembrane region" description="Helical" evidence="7">
    <location>
        <begin position="235"/>
        <end position="261"/>
    </location>
</feature>
<dbReference type="CDD" id="cd06261">
    <property type="entry name" value="TM_PBP2"/>
    <property type="match status" value="1"/>
</dbReference>
<organism evidence="9 10">
    <name type="scientific">Aquibacillus albus</name>
    <dbReference type="NCBI Taxonomy" id="1168171"/>
    <lineage>
        <taxon>Bacteria</taxon>
        <taxon>Bacillati</taxon>
        <taxon>Bacillota</taxon>
        <taxon>Bacilli</taxon>
        <taxon>Bacillales</taxon>
        <taxon>Bacillaceae</taxon>
        <taxon>Aquibacillus</taxon>
    </lineage>
</organism>
<feature type="transmembrane region" description="Helical" evidence="7">
    <location>
        <begin position="97"/>
        <end position="122"/>
    </location>
</feature>
<proteinExistence type="inferred from homology"/>
<dbReference type="Pfam" id="PF00528">
    <property type="entry name" value="BPD_transp_1"/>
    <property type="match status" value="1"/>
</dbReference>
<feature type="domain" description="ABC transmembrane type-1" evidence="8">
    <location>
        <begin position="95"/>
        <end position="304"/>
    </location>
</feature>
<dbReference type="InterPro" id="IPR035906">
    <property type="entry name" value="MetI-like_sf"/>
</dbReference>
<evidence type="ECO:0000313" key="10">
    <source>
        <dbReference type="Proteomes" id="UP001296943"/>
    </source>
</evidence>
<feature type="transmembrane region" description="Helical" evidence="7">
    <location>
        <begin position="12"/>
        <end position="30"/>
    </location>
</feature>
<protein>
    <submittedName>
        <fullName evidence="9">Peptide/nickel transport system permease protein</fullName>
    </submittedName>
</protein>
<evidence type="ECO:0000256" key="6">
    <source>
        <dbReference type="ARBA" id="ARBA00023136"/>
    </source>
</evidence>
<name>A0ABS2N4G4_9BACI</name>
<evidence type="ECO:0000256" key="1">
    <source>
        <dbReference type="ARBA" id="ARBA00004651"/>
    </source>
</evidence>
<evidence type="ECO:0000256" key="7">
    <source>
        <dbReference type="RuleBase" id="RU363032"/>
    </source>
</evidence>
<dbReference type="PANTHER" id="PTHR43163">
    <property type="entry name" value="DIPEPTIDE TRANSPORT SYSTEM PERMEASE PROTEIN DPPB-RELATED"/>
    <property type="match status" value="1"/>
</dbReference>
<dbReference type="InterPro" id="IPR045621">
    <property type="entry name" value="BPD_transp_1_N"/>
</dbReference>
<feature type="transmembrane region" description="Helical" evidence="7">
    <location>
        <begin position="281"/>
        <end position="307"/>
    </location>
</feature>
<keyword evidence="4 7" id="KW-0812">Transmembrane</keyword>
<feature type="transmembrane region" description="Helical" evidence="7">
    <location>
        <begin position="177"/>
        <end position="196"/>
    </location>
</feature>
<dbReference type="InterPro" id="IPR000515">
    <property type="entry name" value="MetI-like"/>
</dbReference>
<sequence>MTSFIIQRLLQTIVVLFLVTIMVFTVMHMVPGNPILVLLGPSATKEQIALYTAQFGLDKPVLVQYFSWVSNVLQGDFGESIIFRQDIGELIATRLPITVFVGGLAYIISVVTGMTAGVIAAVKRGGFIDSLITITANLGMATPIFWLGILGIYLFSLQLGWLPVQGFTWLTVDLSKGIKQLIMPVLLLSTVPLAMITRQTRSAMLEVIQQDYIRTGRSKGLKEKVIIIKHALRNALIPVITLLGIQLGNLVGGSVLVEQVFNIPGMGTLLVQSMLQKDFLIVQSCVLIIATVVALCNLAVDIAYGFIDPRIRYK</sequence>
<evidence type="ECO:0000256" key="2">
    <source>
        <dbReference type="ARBA" id="ARBA00022448"/>
    </source>
</evidence>
<keyword evidence="5 7" id="KW-1133">Transmembrane helix</keyword>
<gene>
    <name evidence="9" type="ORF">JOC48_003589</name>
</gene>
<keyword evidence="10" id="KW-1185">Reference proteome</keyword>
<dbReference type="Proteomes" id="UP001296943">
    <property type="component" value="Unassembled WGS sequence"/>
</dbReference>
<dbReference type="EMBL" id="JAFBDR010000025">
    <property type="protein sequence ID" value="MBM7573041.1"/>
    <property type="molecule type" value="Genomic_DNA"/>
</dbReference>